<comment type="cofactor">
    <cofactor evidence="1">
        <name>FMN</name>
        <dbReference type="ChEBI" id="CHEBI:58210"/>
    </cofactor>
</comment>
<gene>
    <name evidence="7" type="ORF">H9761_18570</name>
</gene>
<dbReference type="PANTHER" id="PTHR43673">
    <property type="entry name" value="NAD(P)H NITROREDUCTASE YDGI-RELATED"/>
    <property type="match status" value="1"/>
</dbReference>
<protein>
    <submittedName>
        <fullName evidence="7">Nitroreductase family protein</fullName>
    </submittedName>
</protein>
<comment type="caution">
    <text evidence="7">The sequence shown here is derived from an EMBL/GenBank/DDBJ whole genome shotgun (WGS) entry which is preliminary data.</text>
</comment>
<dbReference type="AlphaFoldDB" id="A0A9D2NL24"/>
<keyword evidence="5" id="KW-0560">Oxidoreductase</keyword>
<comment type="similarity">
    <text evidence="2">Belongs to the nitroreductase family.</text>
</comment>
<dbReference type="EMBL" id="DWWS01000069">
    <property type="protein sequence ID" value="HJC25669.1"/>
    <property type="molecule type" value="Genomic_DNA"/>
</dbReference>
<proteinExistence type="inferred from homology"/>
<keyword evidence="3" id="KW-0285">Flavoprotein</keyword>
<dbReference type="Proteomes" id="UP000823891">
    <property type="component" value="Unassembled WGS sequence"/>
</dbReference>
<feature type="domain" description="Nitroreductase" evidence="6">
    <location>
        <begin position="7"/>
        <end position="162"/>
    </location>
</feature>
<dbReference type="Gene3D" id="3.40.109.10">
    <property type="entry name" value="NADH Oxidase"/>
    <property type="match status" value="1"/>
</dbReference>
<dbReference type="Pfam" id="PF00881">
    <property type="entry name" value="Nitroreductase"/>
    <property type="match status" value="1"/>
</dbReference>
<reference evidence="7" key="1">
    <citation type="journal article" date="2021" name="PeerJ">
        <title>Extensive microbial diversity within the chicken gut microbiome revealed by metagenomics and culture.</title>
        <authorList>
            <person name="Gilroy R."/>
            <person name="Ravi A."/>
            <person name="Getino M."/>
            <person name="Pursley I."/>
            <person name="Horton D.L."/>
            <person name="Alikhan N.F."/>
            <person name="Baker D."/>
            <person name="Gharbi K."/>
            <person name="Hall N."/>
            <person name="Watson M."/>
            <person name="Adriaenssens E.M."/>
            <person name="Foster-Nyarko E."/>
            <person name="Jarju S."/>
            <person name="Secka A."/>
            <person name="Antonio M."/>
            <person name="Oren A."/>
            <person name="Chaudhuri R.R."/>
            <person name="La Ragione R."/>
            <person name="Hildebrand F."/>
            <person name="Pallen M.J."/>
        </authorList>
    </citation>
    <scope>NUCLEOTIDE SEQUENCE</scope>
    <source>
        <strain evidence="7">USAMLcec2-132</strain>
    </source>
</reference>
<sequence length="182" mass="19700">MDVRKAIETRKSVRAYAPGIIEQEKMEAIVRAGGLAPVFGQFHITVIENPALLQEINATTLEMMKHSGNEFLEKRAAMEGYNPLYGAPAMIVLSAPGGNDSNGFNMANVSCAAENMILEATELGLGSCFVMGPMICFADPELLKKAEIPEGYTPLVGVLAGWPAEKIADRKRNTSGQVTWLR</sequence>
<evidence type="ECO:0000259" key="6">
    <source>
        <dbReference type="Pfam" id="PF00881"/>
    </source>
</evidence>
<organism evidence="7 8">
    <name type="scientific">Candidatus Eisenbergiella merdavium</name>
    <dbReference type="NCBI Taxonomy" id="2838551"/>
    <lineage>
        <taxon>Bacteria</taxon>
        <taxon>Bacillati</taxon>
        <taxon>Bacillota</taxon>
        <taxon>Clostridia</taxon>
        <taxon>Lachnospirales</taxon>
        <taxon>Lachnospiraceae</taxon>
        <taxon>Eisenbergiella</taxon>
    </lineage>
</organism>
<dbReference type="SUPFAM" id="SSF55469">
    <property type="entry name" value="FMN-dependent nitroreductase-like"/>
    <property type="match status" value="1"/>
</dbReference>
<evidence type="ECO:0000256" key="1">
    <source>
        <dbReference type="ARBA" id="ARBA00001917"/>
    </source>
</evidence>
<evidence type="ECO:0000256" key="5">
    <source>
        <dbReference type="ARBA" id="ARBA00023002"/>
    </source>
</evidence>
<evidence type="ECO:0000313" key="8">
    <source>
        <dbReference type="Proteomes" id="UP000823891"/>
    </source>
</evidence>
<dbReference type="InterPro" id="IPR029479">
    <property type="entry name" value="Nitroreductase"/>
</dbReference>
<dbReference type="GO" id="GO:0016491">
    <property type="term" value="F:oxidoreductase activity"/>
    <property type="evidence" value="ECO:0007669"/>
    <property type="project" value="UniProtKB-KW"/>
</dbReference>
<evidence type="ECO:0000256" key="3">
    <source>
        <dbReference type="ARBA" id="ARBA00022630"/>
    </source>
</evidence>
<dbReference type="PANTHER" id="PTHR43673:SF2">
    <property type="entry name" value="NITROREDUCTASE"/>
    <property type="match status" value="1"/>
</dbReference>
<dbReference type="InterPro" id="IPR000415">
    <property type="entry name" value="Nitroreductase-like"/>
</dbReference>
<keyword evidence="4" id="KW-0288">FMN</keyword>
<evidence type="ECO:0000256" key="2">
    <source>
        <dbReference type="ARBA" id="ARBA00007118"/>
    </source>
</evidence>
<reference evidence="7" key="2">
    <citation type="submission" date="2021-04" db="EMBL/GenBank/DDBJ databases">
        <authorList>
            <person name="Gilroy R."/>
        </authorList>
    </citation>
    <scope>NUCLEOTIDE SEQUENCE</scope>
    <source>
        <strain evidence="7">USAMLcec2-132</strain>
    </source>
</reference>
<accession>A0A9D2NL24</accession>
<evidence type="ECO:0000313" key="7">
    <source>
        <dbReference type="EMBL" id="HJC25669.1"/>
    </source>
</evidence>
<name>A0A9D2NL24_9FIRM</name>
<evidence type="ECO:0000256" key="4">
    <source>
        <dbReference type="ARBA" id="ARBA00022643"/>
    </source>
</evidence>